<dbReference type="PANTHER" id="PTHR30055:SF234">
    <property type="entry name" value="HTH-TYPE TRANSCRIPTIONAL REGULATOR BETI"/>
    <property type="match status" value="1"/>
</dbReference>
<dbReference type="STRING" id="405948.SACE_6214"/>
<keyword evidence="1" id="KW-0678">Repressor</keyword>
<dbReference type="Pfam" id="PF00440">
    <property type="entry name" value="TetR_N"/>
    <property type="match status" value="1"/>
</dbReference>
<keyword evidence="4" id="KW-0804">Transcription</keyword>
<evidence type="ECO:0000256" key="5">
    <source>
        <dbReference type="PROSITE-ProRule" id="PRU00335"/>
    </source>
</evidence>
<evidence type="ECO:0000256" key="3">
    <source>
        <dbReference type="ARBA" id="ARBA00023125"/>
    </source>
</evidence>
<evidence type="ECO:0000313" key="8">
    <source>
        <dbReference type="EMBL" id="CAM05387.1"/>
    </source>
</evidence>
<dbReference type="InterPro" id="IPR023772">
    <property type="entry name" value="DNA-bd_HTH_TetR-type_CS"/>
</dbReference>
<dbReference type="HOGENOM" id="CLU_069356_15_10_11"/>
<dbReference type="EMBL" id="AM420293">
    <property type="protein sequence ID" value="CAM05387.1"/>
    <property type="molecule type" value="Genomic_DNA"/>
</dbReference>
<evidence type="ECO:0000313" key="9">
    <source>
        <dbReference type="Proteomes" id="UP000006728"/>
    </source>
</evidence>
<keyword evidence="2" id="KW-0805">Transcription regulation</keyword>
<feature type="DNA-binding region" description="H-T-H motif" evidence="5">
    <location>
        <begin position="31"/>
        <end position="50"/>
    </location>
</feature>
<evidence type="ECO:0000256" key="1">
    <source>
        <dbReference type="ARBA" id="ARBA00022491"/>
    </source>
</evidence>
<dbReference type="PANTHER" id="PTHR30055">
    <property type="entry name" value="HTH-TYPE TRANSCRIPTIONAL REGULATOR RUTR"/>
    <property type="match status" value="1"/>
</dbReference>
<dbReference type="KEGG" id="sen:SACE_6214"/>
<dbReference type="InterPro" id="IPR039538">
    <property type="entry name" value="BetI_C"/>
</dbReference>
<keyword evidence="3 5" id="KW-0238">DNA-binding</keyword>
<protein>
    <submittedName>
        <fullName evidence="8">Transcriptional regulator</fullName>
    </submittedName>
</protein>
<dbReference type="Pfam" id="PF13977">
    <property type="entry name" value="TetR_C_6"/>
    <property type="match status" value="1"/>
</dbReference>
<evidence type="ECO:0000256" key="4">
    <source>
        <dbReference type="ARBA" id="ARBA00023163"/>
    </source>
</evidence>
<dbReference type="InterPro" id="IPR001647">
    <property type="entry name" value="HTH_TetR"/>
</dbReference>
<dbReference type="SUPFAM" id="SSF48498">
    <property type="entry name" value="Tetracyclin repressor-like, C-terminal domain"/>
    <property type="match status" value="1"/>
</dbReference>
<keyword evidence="9" id="KW-1185">Reference proteome</keyword>
<evidence type="ECO:0000259" key="7">
    <source>
        <dbReference type="PROSITE" id="PS50977"/>
    </source>
</evidence>
<dbReference type="GO" id="GO:0003700">
    <property type="term" value="F:DNA-binding transcription factor activity"/>
    <property type="evidence" value="ECO:0007669"/>
    <property type="project" value="TreeGrafter"/>
</dbReference>
<evidence type="ECO:0000256" key="2">
    <source>
        <dbReference type="ARBA" id="ARBA00023015"/>
    </source>
</evidence>
<organism evidence="8 9">
    <name type="scientific">Saccharopolyspora erythraea (strain ATCC 11635 / DSM 40517 / JCM 4748 / NBRC 13426 / NCIMB 8594 / NRRL 2338)</name>
    <dbReference type="NCBI Taxonomy" id="405948"/>
    <lineage>
        <taxon>Bacteria</taxon>
        <taxon>Bacillati</taxon>
        <taxon>Actinomycetota</taxon>
        <taxon>Actinomycetes</taxon>
        <taxon>Pseudonocardiales</taxon>
        <taxon>Pseudonocardiaceae</taxon>
        <taxon>Saccharopolyspora</taxon>
    </lineage>
</organism>
<dbReference type="GO" id="GO:0000976">
    <property type="term" value="F:transcription cis-regulatory region binding"/>
    <property type="evidence" value="ECO:0007669"/>
    <property type="project" value="TreeGrafter"/>
</dbReference>
<accession>A4FMW2</accession>
<reference evidence="8 9" key="1">
    <citation type="journal article" date="2007" name="Nat. Biotechnol.">
        <title>Complete genome sequence of the erythromycin-producing bacterium Saccharopolyspora erythraea NRRL23338.</title>
        <authorList>
            <person name="Oliynyk M."/>
            <person name="Samborskyy M."/>
            <person name="Lester J.B."/>
            <person name="Mironenko T."/>
            <person name="Scott N."/>
            <person name="Dickens S."/>
            <person name="Haydock S.F."/>
            <person name="Leadlay P.F."/>
        </authorList>
    </citation>
    <scope>NUCLEOTIDE SEQUENCE [LARGE SCALE GENOMIC DNA]</scope>
    <source>
        <strain evidence="9">ATCC 11635 / DSM 40517 / JCM 4748 / NBRC 13426 / NCIMB 8594 / NRRL 2338</strain>
    </source>
</reference>
<dbReference type="Proteomes" id="UP000006728">
    <property type="component" value="Chromosome"/>
</dbReference>
<dbReference type="InterPro" id="IPR036271">
    <property type="entry name" value="Tet_transcr_reg_TetR-rel_C_sf"/>
</dbReference>
<dbReference type="PROSITE" id="PS50977">
    <property type="entry name" value="HTH_TETR_2"/>
    <property type="match status" value="1"/>
</dbReference>
<feature type="domain" description="HTH tetR-type" evidence="7">
    <location>
        <begin position="8"/>
        <end position="68"/>
    </location>
</feature>
<dbReference type="AlphaFoldDB" id="A4FMW2"/>
<dbReference type="InterPro" id="IPR050109">
    <property type="entry name" value="HTH-type_TetR-like_transc_reg"/>
</dbReference>
<dbReference type="PROSITE" id="PS01081">
    <property type="entry name" value="HTH_TETR_1"/>
    <property type="match status" value="1"/>
</dbReference>
<sequence length="269" mass="28452">MPKLVDHDQRRAELTRVVWQVIARDGIEGATVRKVAEEAGVSVGGLRHYFDSQRGLLRFAAQEMGKHVAARVADHLRAELPGQERAQRVLEELLPLDADRRREADVWLAFLVRSCVDDSLAEMCRASWGGERHLCRIAVACCRGVRPPEAVGEQLPDPALEQRSARLHVFVDGLTLQAAVFPGELAVERTRELVRDELAAIAAGAEDSGASADSGGSADLGGSAGSFGGSADFRGSTGAFRGPAGTSGDSAETLGGSAETFGGSAESFS</sequence>
<proteinExistence type="predicted"/>
<dbReference type="SUPFAM" id="SSF46689">
    <property type="entry name" value="Homeodomain-like"/>
    <property type="match status" value="1"/>
</dbReference>
<dbReference type="RefSeq" id="WP_011874983.1">
    <property type="nucleotide sequence ID" value="NC_009142.1"/>
</dbReference>
<name>A4FMW2_SACEN</name>
<evidence type="ECO:0000256" key="6">
    <source>
        <dbReference type="SAM" id="MobiDB-lite"/>
    </source>
</evidence>
<gene>
    <name evidence="8" type="primary">pksA/pks</name>
    <name evidence="8" type="ordered locus">SACE_6214</name>
</gene>
<dbReference type="Gene3D" id="1.10.357.10">
    <property type="entry name" value="Tetracycline Repressor, domain 2"/>
    <property type="match status" value="1"/>
</dbReference>
<feature type="region of interest" description="Disordered" evidence="6">
    <location>
        <begin position="235"/>
        <end position="269"/>
    </location>
</feature>
<dbReference type="InterPro" id="IPR009057">
    <property type="entry name" value="Homeodomain-like_sf"/>
</dbReference>
<dbReference type="eggNOG" id="COG1309">
    <property type="taxonomic scope" value="Bacteria"/>
</dbReference>